<feature type="domain" description="EF-hand" evidence="4">
    <location>
        <begin position="86"/>
        <end position="121"/>
    </location>
</feature>
<evidence type="ECO:0000256" key="2">
    <source>
        <dbReference type="ARBA" id="ARBA00022737"/>
    </source>
</evidence>
<dbReference type="Pfam" id="PF13499">
    <property type="entry name" value="EF-hand_7"/>
    <property type="match status" value="2"/>
</dbReference>
<feature type="domain" description="EF-hand" evidence="4">
    <location>
        <begin position="10"/>
        <end position="45"/>
    </location>
</feature>
<dbReference type="PANTHER" id="PTHR23048">
    <property type="entry name" value="MYOSIN LIGHT CHAIN 1, 3"/>
    <property type="match status" value="1"/>
</dbReference>
<reference evidence="5" key="1">
    <citation type="submission" date="2021-01" db="EMBL/GenBank/DDBJ databases">
        <authorList>
            <person name="Corre E."/>
            <person name="Pelletier E."/>
            <person name="Niang G."/>
            <person name="Scheremetjew M."/>
            <person name="Finn R."/>
            <person name="Kale V."/>
            <person name="Holt S."/>
            <person name="Cochrane G."/>
            <person name="Meng A."/>
            <person name="Brown T."/>
            <person name="Cohen L."/>
        </authorList>
    </citation>
    <scope>NUCLEOTIDE SEQUENCE</scope>
    <source>
        <strain evidence="5">CCMP3107</strain>
    </source>
</reference>
<dbReference type="InterPro" id="IPR011992">
    <property type="entry name" value="EF-hand-dom_pair"/>
</dbReference>
<feature type="domain" description="EF-hand" evidence="4">
    <location>
        <begin position="49"/>
        <end position="84"/>
    </location>
</feature>
<dbReference type="SMART" id="SM00054">
    <property type="entry name" value="EFh"/>
    <property type="match status" value="4"/>
</dbReference>
<keyword evidence="3" id="KW-0106">Calcium</keyword>
<evidence type="ECO:0000313" key="5">
    <source>
        <dbReference type="EMBL" id="CAE0651036.1"/>
    </source>
</evidence>
<proteinExistence type="predicted"/>
<dbReference type="GO" id="GO:0016460">
    <property type="term" value="C:myosin II complex"/>
    <property type="evidence" value="ECO:0007669"/>
    <property type="project" value="TreeGrafter"/>
</dbReference>
<dbReference type="InterPro" id="IPR018247">
    <property type="entry name" value="EF_Hand_1_Ca_BS"/>
</dbReference>
<dbReference type="Gene3D" id="1.10.238.10">
    <property type="entry name" value="EF-hand"/>
    <property type="match status" value="1"/>
</dbReference>
<dbReference type="InterPro" id="IPR002048">
    <property type="entry name" value="EF_hand_dom"/>
</dbReference>
<dbReference type="AlphaFoldDB" id="A0A6V1WZY9"/>
<sequence>MEMKDLLVNQPFRSLKRTFYRNDPDGDGYISFPEFKKCLKSFGISAEGATEISLKKLFDSYDLDGNEHIDFSEFLMLTADQIDIKGAEEEIRHAFQYMDTNCDGRVSKNELSHVIGIVDPTLTKEEIALLLSEADAGADGEFDFEEFLAFALEQQGTHRKQEMRQARGSILSRARSEKFEAYLKQSSSFFDDMRLHGGLTPPEPSVATGAVAEGIIEEEDVDSQEDFFQERDAFKDTLKRNDVLKIMKKKN</sequence>
<keyword evidence="2" id="KW-0677">Repeat</keyword>
<accession>A0A6V1WZY9</accession>
<dbReference type="SUPFAM" id="SSF47473">
    <property type="entry name" value="EF-hand"/>
    <property type="match status" value="1"/>
</dbReference>
<name>A0A6V1WZY9_HETAK</name>
<protein>
    <recommendedName>
        <fullName evidence="1">Calmodulin</fullName>
    </recommendedName>
</protein>
<organism evidence="5">
    <name type="scientific">Heterosigma akashiwo</name>
    <name type="common">Chromophytic alga</name>
    <name type="synonym">Heterosigma carterae</name>
    <dbReference type="NCBI Taxonomy" id="2829"/>
    <lineage>
        <taxon>Eukaryota</taxon>
        <taxon>Sar</taxon>
        <taxon>Stramenopiles</taxon>
        <taxon>Ochrophyta</taxon>
        <taxon>Raphidophyceae</taxon>
        <taxon>Chattonellales</taxon>
        <taxon>Chattonellaceae</taxon>
        <taxon>Heterosigma</taxon>
    </lineage>
</organism>
<dbReference type="InterPro" id="IPR050230">
    <property type="entry name" value="CALM/Myosin/TropC-like"/>
</dbReference>
<dbReference type="GO" id="GO:0005509">
    <property type="term" value="F:calcium ion binding"/>
    <property type="evidence" value="ECO:0007669"/>
    <property type="project" value="InterPro"/>
</dbReference>
<evidence type="ECO:0000256" key="3">
    <source>
        <dbReference type="ARBA" id="ARBA00022837"/>
    </source>
</evidence>
<dbReference type="PANTHER" id="PTHR23048:SF0">
    <property type="entry name" value="CALMODULIN LIKE 3"/>
    <property type="match status" value="1"/>
</dbReference>
<dbReference type="PROSITE" id="PS50222">
    <property type="entry name" value="EF_HAND_2"/>
    <property type="match status" value="3"/>
</dbReference>
<evidence type="ECO:0000259" key="4">
    <source>
        <dbReference type="PROSITE" id="PS50222"/>
    </source>
</evidence>
<dbReference type="PROSITE" id="PS00018">
    <property type="entry name" value="EF_HAND_1"/>
    <property type="match status" value="2"/>
</dbReference>
<dbReference type="EMBL" id="HBIU01058117">
    <property type="protein sequence ID" value="CAE0651036.1"/>
    <property type="molecule type" value="Transcribed_RNA"/>
</dbReference>
<dbReference type="FunFam" id="1.10.238.10:FF:000001">
    <property type="entry name" value="Calmodulin 1"/>
    <property type="match status" value="1"/>
</dbReference>
<dbReference type="CDD" id="cd00051">
    <property type="entry name" value="EFh"/>
    <property type="match status" value="2"/>
</dbReference>
<gene>
    <name evidence="5" type="ORF">HAKA00212_LOCUS25287</name>
</gene>
<evidence type="ECO:0000256" key="1">
    <source>
        <dbReference type="ARBA" id="ARBA00020786"/>
    </source>
</evidence>